<sequence>MPLRKDIHKVMVLGSGPIVIGQAAEFDYAGTQACRALREEGLEVVLVNSNPATIMTDKAMADKVYIEPMTVEAVQQIIKKERPDSLLPNLGGQTGLNLAMELCESGFLDQMGVKLLGAKPDTIAKAEDRQMFKDTMEKIGEPCIASKVVHTVEDAVEFTREIGLPVIIRPAYTLGGTGGGIAYTWDELREIAATGIMYSRVDEILVEKCITGWKEIEYEVMRDAKGNAITICNMENVDPVGVHTGDSVVVAPSQTLCDKEYQMLRTSALNIITELGIEGGCNVQFALHPTSFEYAVIEVNPRVSRSSALASKATGYPIAKVTAKIAVGYGLDEIENAVTKKTKACFEPTIDYCVVKFPRWPFDKFVYADNTLGTQMKATGEVMAIDNSFEGALMKAVRGCEIKLDSMIVPRIRQQTDAEVKKGVARTDDQRLFHICEALRRGIMTIEEIHEVTTMDTFFLHKFQNIIDTEKALATADAVDAALYLRAKKMGFLDKTIEQLSGKDISAVKRLPVYKMVDTCAAEFEAETPYYYSTYDEESEVKPATGKKKVLVLGSGPIRIGQGIEFDYCSVHAVWALQKLGCETVIINNNPETVSTDFDTADRLYFEPLTPEDVTGVAAAEKPDFAIVQFGGQTAINLAAHIEKLGIPILGTPAWSIDAAEDREKFDVILEKCGIPRPAGHTVMTEEEAVKAADELGYPVLVRPSYVLGGQGMEIAYKEEDVREFMQVISRNKVENPVLVDKYMMGREIEVDAICDGDDILIPGIMEHFERAGVHSGDSISIYPSINIEQKHKDTIIRYTEALAKNLAVLGLVNIQFVLYNDQVYVIEVNPRSSRTVPYISKVTGVPMVDLATRCMFGEKLRDMGCGTGLHPESDHYAVKVPVFSFQKLRDLDTQLGPEMKSTGEVLGVSTSFREALLKGLTGAGFQMKKKGAVLISVRDSDKQEAIRIGERFESLGFDIYATSGTANVLNRHMVATNAIRNVDEPSPNIIDLIESGKIDYVIATSVKGRHPELGSVHIRRTAVERAIPCLTSIDTASALLRCLEGDVKIENCEMVDINKI</sequence>
<evidence type="ECO:0000256" key="14">
    <source>
        <dbReference type="HAMAP-Rule" id="MF_01210"/>
    </source>
</evidence>
<evidence type="ECO:0000256" key="11">
    <source>
        <dbReference type="ARBA" id="ARBA00022975"/>
    </source>
</evidence>
<feature type="binding site" evidence="14">
    <location>
        <position position="774"/>
    </location>
    <ligand>
        <name>ATP</name>
        <dbReference type="ChEBI" id="CHEBI:30616"/>
        <label>2</label>
    </ligand>
</feature>
<feature type="binding site" evidence="14">
    <location>
        <position position="242"/>
    </location>
    <ligand>
        <name>ATP</name>
        <dbReference type="ChEBI" id="CHEBI:30616"/>
        <label>1</label>
    </ligand>
</feature>
<dbReference type="Pfam" id="PF02787">
    <property type="entry name" value="CPSase_L_D3"/>
    <property type="match status" value="1"/>
</dbReference>
<evidence type="ECO:0000256" key="2">
    <source>
        <dbReference type="ARBA" id="ARBA00009799"/>
    </source>
</evidence>
<comment type="caution">
    <text evidence="17">The sequence shown here is derived from an EMBL/GenBank/DDBJ whole genome shotgun (WGS) entry which is preliminary data.</text>
</comment>
<dbReference type="SUPFAM" id="SSF52335">
    <property type="entry name" value="Methylglyoxal synthase-like"/>
    <property type="match status" value="1"/>
</dbReference>
<feature type="binding site" evidence="14">
    <location>
        <position position="298"/>
    </location>
    <ligand>
        <name>Mn(2+)</name>
        <dbReference type="ChEBI" id="CHEBI:29035"/>
        <label>1</label>
    </ligand>
</feature>
<dbReference type="InterPro" id="IPR016185">
    <property type="entry name" value="PreATP-grasp_dom_sf"/>
</dbReference>
<feature type="binding site" evidence="14">
    <location>
        <position position="300"/>
    </location>
    <ligand>
        <name>Mn(2+)</name>
        <dbReference type="ChEBI" id="CHEBI:29035"/>
        <label>2</label>
    </ligand>
</feature>
<dbReference type="EC" id="6.3.4.16" evidence="14"/>
<dbReference type="InterPro" id="IPR036897">
    <property type="entry name" value="CarbamoylP_synth_lsu_oligo_sf"/>
</dbReference>
<dbReference type="Gene3D" id="3.40.50.20">
    <property type="match status" value="2"/>
</dbReference>
<feature type="binding site" evidence="14">
    <location>
        <position position="816"/>
    </location>
    <ligand>
        <name>ATP</name>
        <dbReference type="ChEBI" id="CHEBI:30616"/>
        <label>2</label>
    </ligand>
</feature>
<feature type="binding site" evidence="14">
    <location>
        <position position="773"/>
    </location>
    <ligand>
        <name>ATP</name>
        <dbReference type="ChEBI" id="CHEBI:30616"/>
        <label>2</label>
    </ligand>
</feature>
<dbReference type="InterPro" id="IPR036914">
    <property type="entry name" value="MGS-like_dom_sf"/>
</dbReference>
<dbReference type="PROSITE" id="PS00866">
    <property type="entry name" value="CPSASE_1"/>
    <property type="match status" value="1"/>
</dbReference>
<dbReference type="InterPro" id="IPR013815">
    <property type="entry name" value="ATP_grasp_subdomain_1"/>
</dbReference>
<evidence type="ECO:0000256" key="9">
    <source>
        <dbReference type="ARBA" id="ARBA00022840"/>
    </source>
</evidence>
<dbReference type="Pfam" id="PF02786">
    <property type="entry name" value="CPSase_L_D2"/>
    <property type="match status" value="2"/>
</dbReference>
<keyword evidence="8 14" id="KW-0547">Nucleotide-binding</keyword>
<feature type="binding site" evidence="14">
    <location>
        <position position="703"/>
    </location>
    <ligand>
        <name>ATP</name>
        <dbReference type="ChEBI" id="CHEBI:30616"/>
        <label>2</label>
    </ligand>
</feature>
<dbReference type="PROSITE" id="PS50975">
    <property type="entry name" value="ATP_GRASP"/>
    <property type="match status" value="2"/>
</dbReference>
<evidence type="ECO:0000256" key="13">
    <source>
        <dbReference type="ARBA" id="ARBA00047359"/>
    </source>
</evidence>
<feature type="binding site" evidence="14">
    <location>
        <position position="298"/>
    </location>
    <ligand>
        <name>Mn(2+)</name>
        <dbReference type="ChEBI" id="CHEBI:29035"/>
        <label>2</label>
    </ligand>
</feature>
<dbReference type="HAMAP" id="MF_01210_B">
    <property type="entry name" value="CPSase_L_chain_B"/>
    <property type="match status" value="1"/>
</dbReference>
<evidence type="ECO:0000256" key="4">
    <source>
        <dbReference type="ARBA" id="ARBA00022598"/>
    </source>
</evidence>
<dbReference type="Gene3D" id="3.40.50.1380">
    <property type="entry name" value="Methylglyoxal synthase-like domain"/>
    <property type="match status" value="1"/>
</dbReference>
<feature type="binding site" evidence="14">
    <location>
        <position position="816"/>
    </location>
    <ligand>
        <name>Mn(2+)</name>
        <dbReference type="ChEBI" id="CHEBI:29035"/>
        <label>3</label>
    </ligand>
</feature>
<dbReference type="PROSITE" id="PS00867">
    <property type="entry name" value="CPSASE_2"/>
    <property type="match status" value="2"/>
</dbReference>
<dbReference type="InterPro" id="IPR005480">
    <property type="entry name" value="CPSase_lsu_oligo"/>
</dbReference>
<feature type="domain" description="MGS-like" evidence="16">
    <location>
        <begin position="926"/>
        <end position="1061"/>
    </location>
</feature>
<dbReference type="InterPro" id="IPR011607">
    <property type="entry name" value="MGS-like_dom"/>
</dbReference>
<name>A0ABT2U0G3_9FIRM</name>
<evidence type="ECO:0000313" key="18">
    <source>
        <dbReference type="Proteomes" id="UP001652397"/>
    </source>
</evidence>
<feature type="binding site" evidence="14">
    <location>
        <position position="828"/>
    </location>
    <ligand>
        <name>ATP</name>
        <dbReference type="ChEBI" id="CHEBI:30616"/>
        <label>2</label>
    </ligand>
</feature>
<dbReference type="InterPro" id="IPR005483">
    <property type="entry name" value="CPSase_dom"/>
</dbReference>
<comment type="function">
    <text evidence="14">Large subunit of the glutamine-dependent carbamoyl phosphate synthetase (CPSase). CPSase catalyzes the formation of carbamoyl phosphate from the ammonia moiety of glutamine, carbonate, and phosphate donated by ATP, constituting the first step of 2 biosynthetic pathways, one leading to arginine and/or urea and the other to pyrimidine nucleotides. The large subunit (synthetase) binds the substrates ammonia (free or transferred from glutamine from the small subunit), hydrogencarbonate and ATP and carries out an ATP-coupled ligase reaction, activating hydrogencarbonate by forming carboxy phosphate which reacts with ammonia to form carbamoyl phosphate.</text>
</comment>
<feature type="binding site" evidence="14">
    <location>
        <position position="830"/>
    </location>
    <ligand>
        <name>Mn(2+)</name>
        <dbReference type="ChEBI" id="CHEBI:29035"/>
        <label>4</label>
    </ligand>
</feature>
<dbReference type="NCBIfam" id="NF009455">
    <property type="entry name" value="PRK12815.1"/>
    <property type="match status" value="1"/>
</dbReference>
<keyword evidence="18" id="KW-1185">Reference proteome</keyword>
<keyword evidence="9 14" id="KW-0067">ATP-binding</keyword>
<dbReference type="SMART" id="SM00851">
    <property type="entry name" value="MGS"/>
    <property type="match status" value="1"/>
</dbReference>
<feature type="binding site" evidence="14">
    <location>
        <position position="284"/>
    </location>
    <ligand>
        <name>ATP</name>
        <dbReference type="ChEBI" id="CHEBI:30616"/>
        <label>1</label>
    </ligand>
</feature>
<dbReference type="InterPro" id="IPR011761">
    <property type="entry name" value="ATP-grasp"/>
</dbReference>
<feature type="binding site" evidence="14">
    <location>
        <position position="298"/>
    </location>
    <ligand>
        <name>Mg(2+)</name>
        <dbReference type="ChEBI" id="CHEBI:18420"/>
        <label>2</label>
    </ligand>
</feature>
<protein>
    <recommendedName>
        <fullName evidence="14">Carbamoyl phosphate synthase large chain</fullName>
        <ecNumber evidence="14">6.3.4.16</ecNumber>
        <ecNumber evidence="14">6.3.5.5</ecNumber>
    </recommendedName>
    <alternativeName>
        <fullName evidence="14">Carbamoyl phosphate synthetase ammonia chain</fullName>
    </alternativeName>
</protein>
<feature type="binding site" evidence="14">
    <location>
        <position position="169"/>
    </location>
    <ligand>
        <name>ATP</name>
        <dbReference type="ChEBI" id="CHEBI:30616"/>
        <label>1</label>
    </ligand>
</feature>
<comment type="subunit">
    <text evidence="14">Composed of two chains; the small (or glutamine) chain promotes the hydrolysis of glutamine to ammonia, which is used by the large (or ammonia) chain to synthesize carbamoyl phosphate. Tetramer of heterodimers (alpha,beta)4.</text>
</comment>
<dbReference type="Gene3D" id="3.30.470.20">
    <property type="entry name" value="ATP-grasp fold, B domain"/>
    <property type="match status" value="2"/>
</dbReference>
<evidence type="ECO:0000256" key="6">
    <source>
        <dbReference type="ARBA" id="ARBA00022723"/>
    </source>
</evidence>
<proteinExistence type="inferred from homology"/>
<dbReference type="GO" id="GO:0004088">
    <property type="term" value="F:carbamoyl-phosphate synthase (glutamine-hydrolyzing) activity"/>
    <property type="evidence" value="ECO:0007669"/>
    <property type="project" value="UniProtKB-EC"/>
</dbReference>
<dbReference type="Pfam" id="PF02142">
    <property type="entry name" value="MGS"/>
    <property type="match status" value="1"/>
</dbReference>
<comment type="catalytic activity">
    <reaction evidence="13 14">
        <text>hydrogencarbonate + NH4(+) + 2 ATP = carbamoyl phosphate + 2 ADP + phosphate + 2 H(+)</text>
        <dbReference type="Rhea" id="RHEA:18029"/>
        <dbReference type="ChEBI" id="CHEBI:15378"/>
        <dbReference type="ChEBI" id="CHEBI:17544"/>
        <dbReference type="ChEBI" id="CHEBI:28938"/>
        <dbReference type="ChEBI" id="CHEBI:30616"/>
        <dbReference type="ChEBI" id="CHEBI:43474"/>
        <dbReference type="ChEBI" id="CHEBI:58228"/>
        <dbReference type="ChEBI" id="CHEBI:456216"/>
        <dbReference type="EC" id="6.3.4.16"/>
    </reaction>
</comment>
<keyword evidence="10" id="KW-0460">Magnesium</keyword>
<dbReference type="RefSeq" id="WP_147573777.1">
    <property type="nucleotide sequence ID" value="NZ_JAOQJE010000002.1"/>
</dbReference>
<feature type="binding site" evidence="14">
    <location>
        <position position="776"/>
    </location>
    <ligand>
        <name>ATP</name>
        <dbReference type="ChEBI" id="CHEBI:30616"/>
        <label>2</label>
    </ligand>
</feature>
<evidence type="ECO:0000256" key="3">
    <source>
        <dbReference type="ARBA" id="ARBA00022571"/>
    </source>
</evidence>
<comment type="similarity">
    <text evidence="2 14">Belongs to the CarB family.</text>
</comment>
<feature type="binding site" evidence="14">
    <location>
        <position position="775"/>
    </location>
    <ligand>
        <name>ATP</name>
        <dbReference type="ChEBI" id="CHEBI:30616"/>
        <label>2</label>
    </ligand>
</feature>
<feature type="binding site" evidence="14">
    <location>
        <position position="816"/>
    </location>
    <ligand>
        <name>Mg(2+)</name>
        <dbReference type="ChEBI" id="CHEBI:18420"/>
        <label>3</label>
    </ligand>
</feature>
<keyword evidence="11 14" id="KW-0665">Pyrimidine biosynthesis</keyword>
<feature type="binding site" evidence="14">
    <location>
        <position position="176"/>
    </location>
    <ligand>
        <name>ATP</name>
        <dbReference type="ChEBI" id="CHEBI:30616"/>
        <label>1</label>
    </ligand>
</feature>
<feature type="binding site" evidence="14">
    <location>
        <position position="129"/>
    </location>
    <ligand>
        <name>ATP</name>
        <dbReference type="ChEBI" id="CHEBI:30616"/>
        <label>1</label>
    </ligand>
</feature>
<feature type="region of interest" description="Carboxyphosphate synthetic domain" evidence="14">
    <location>
        <begin position="1"/>
        <end position="401"/>
    </location>
</feature>
<keyword evidence="12" id="KW-0464">Manganese</keyword>
<feature type="binding site" evidence="14">
    <location>
        <position position="300"/>
    </location>
    <ligand>
        <name>Mg(2+)</name>
        <dbReference type="ChEBI" id="CHEBI:18420"/>
        <label>2</label>
    </ligand>
</feature>
<feature type="binding site" evidence="14">
    <location>
        <position position="210"/>
    </location>
    <ligand>
        <name>ATP</name>
        <dbReference type="ChEBI" id="CHEBI:30616"/>
        <label>1</label>
    </ligand>
</feature>
<feature type="binding site" evidence="14">
    <location>
        <position position="241"/>
    </location>
    <ligand>
        <name>ATP</name>
        <dbReference type="ChEBI" id="CHEBI:30616"/>
        <label>1</label>
    </ligand>
</feature>
<dbReference type="Proteomes" id="UP001652397">
    <property type="component" value="Unassembled WGS sequence"/>
</dbReference>
<evidence type="ECO:0000256" key="12">
    <source>
        <dbReference type="ARBA" id="ARBA00023211"/>
    </source>
</evidence>
<feature type="binding site" evidence="14">
    <location>
        <position position="298"/>
    </location>
    <ligand>
        <name>Mg(2+)</name>
        <dbReference type="ChEBI" id="CHEBI:18420"/>
        <label>1</label>
    </ligand>
</feature>
<feature type="binding site" evidence="14">
    <location>
        <position position="828"/>
    </location>
    <ligand>
        <name>Mn(2+)</name>
        <dbReference type="ChEBI" id="CHEBI:29035"/>
        <label>3</label>
    </ligand>
</feature>
<feature type="binding site" evidence="14">
    <location>
        <position position="828"/>
    </location>
    <ligand>
        <name>Mg(2+)</name>
        <dbReference type="ChEBI" id="CHEBI:18420"/>
        <label>4</label>
    </ligand>
</feature>
<feature type="binding site" evidence="14">
    <location>
        <position position="830"/>
    </location>
    <ligand>
        <name>Mg(2+)</name>
        <dbReference type="ChEBI" id="CHEBI:18420"/>
        <label>4</label>
    </ligand>
</feature>
<keyword evidence="7 14" id="KW-0677">Repeat</keyword>
<evidence type="ECO:0000256" key="10">
    <source>
        <dbReference type="ARBA" id="ARBA00022842"/>
    </source>
</evidence>
<feature type="binding site" evidence="14">
    <location>
        <position position="215"/>
    </location>
    <ligand>
        <name>ATP</name>
        <dbReference type="ChEBI" id="CHEBI:30616"/>
        <label>1</label>
    </ligand>
</feature>
<dbReference type="SUPFAM" id="SSF56059">
    <property type="entry name" value="Glutathione synthetase ATP-binding domain-like"/>
    <property type="match status" value="2"/>
</dbReference>
<feature type="binding site" evidence="14">
    <location>
        <position position="243"/>
    </location>
    <ligand>
        <name>ATP</name>
        <dbReference type="ChEBI" id="CHEBI:30616"/>
        <label>1</label>
    </ligand>
</feature>
<dbReference type="EMBL" id="JAOQJE010000002">
    <property type="protein sequence ID" value="MCU6788118.1"/>
    <property type="molecule type" value="Genomic_DNA"/>
</dbReference>
<comment type="catalytic activity">
    <reaction evidence="14">
        <text>hydrogencarbonate + L-glutamine + 2 ATP + H2O = carbamoyl phosphate + L-glutamate + 2 ADP + phosphate + 2 H(+)</text>
        <dbReference type="Rhea" id="RHEA:18633"/>
        <dbReference type="ChEBI" id="CHEBI:15377"/>
        <dbReference type="ChEBI" id="CHEBI:15378"/>
        <dbReference type="ChEBI" id="CHEBI:17544"/>
        <dbReference type="ChEBI" id="CHEBI:29985"/>
        <dbReference type="ChEBI" id="CHEBI:30616"/>
        <dbReference type="ChEBI" id="CHEBI:43474"/>
        <dbReference type="ChEBI" id="CHEBI:58228"/>
        <dbReference type="ChEBI" id="CHEBI:58359"/>
        <dbReference type="ChEBI" id="CHEBI:456216"/>
        <dbReference type="EC" id="6.3.5.5"/>
    </reaction>
</comment>
<dbReference type="InterPro" id="IPR058047">
    <property type="entry name" value="CPSase_preATP-grasp"/>
</dbReference>
<dbReference type="InterPro" id="IPR006275">
    <property type="entry name" value="CPSase_lsu"/>
</dbReference>
<feature type="binding site" evidence="14">
    <location>
        <position position="284"/>
    </location>
    <ligand>
        <name>Mg(2+)</name>
        <dbReference type="ChEBI" id="CHEBI:18420"/>
        <label>1</label>
    </ligand>
</feature>
<feature type="domain" description="ATP-grasp" evidence="15">
    <location>
        <begin position="133"/>
        <end position="327"/>
    </location>
</feature>
<dbReference type="SUPFAM" id="SSF48108">
    <property type="entry name" value="Carbamoyl phosphate synthetase, large subunit connection domain"/>
    <property type="match status" value="1"/>
</dbReference>
<keyword evidence="5 14" id="KW-0028">Amino-acid biosynthesis</keyword>
<evidence type="ECO:0000256" key="1">
    <source>
        <dbReference type="ARBA" id="ARBA00005077"/>
    </source>
</evidence>
<dbReference type="Pfam" id="PF25596">
    <property type="entry name" value="CPSase_L_D1"/>
    <property type="match status" value="2"/>
</dbReference>
<dbReference type="CDD" id="cd01424">
    <property type="entry name" value="MGS_CPS_II"/>
    <property type="match status" value="1"/>
</dbReference>
<keyword evidence="6" id="KW-0479">Metal-binding</keyword>
<dbReference type="PROSITE" id="PS51855">
    <property type="entry name" value="MGS"/>
    <property type="match status" value="1"/>
</dbReference>
<evidence type="ECO:0000256" key="7">
    <source>
        <dbReference type="ARBA" id="ARBA00022737"/>
    </source>
</evidence>
<evidence type="ECO:0000259" key="16">
    <source>
        <dbReference type="PROSITE" id="PS51855"/>
    </source>
</evidence>
<feature type="binding site" evidence="14">
    <location>
        <position position="298"/>
    </location>
    <ligand>
        <name>ATP</name>
        <dbReference type="ChEBI" id="CHEBI:30616"/>
        <label>1</label>
    </ligand>
</feature>
<dbReference type="PRINTS" id="PR00098">
    <property type="entry name" value="CPSASE"/>
</dbReference>
<keyword evidence="3 14" id="KW-0055">Arginine biosynthesis</keyword>
<evidence type="ECO:0000256" key="5">
    <source>
        <dbReference type="ARBA" id="ARBA00022605"/>
    </source>
</evidence>
<dbReference type="SMART" id="SM01209">
    <property type="entry name" value="GARS_A"/>
    <property type="match status" value="1"/>
</dbReference>
<dbReference type="NCBIfam" id="TIGR01369">
    <property type="entry name" value="CPSaseII_lrg"/>
    <property type="match status" value="1"/>
</dbReference>
<comment type="domain">
    <text evidence="14">The large subunit is composed of 2 ATP-grasp domains that are involved in binding the 2 ATP molecules needed for carbamoyl phosphate synthesis. The N-terminal ATP-grasp domain (referred to as the carboxyphosphate synthetic component) catalyzes the ATP-dependent phosphorylation of hydrogencarbonate to carboxyphosphate and the subsequent nucleophilic attack by ammonia to form a carbamate intermediate. The C-terminal ATP-grasp domain (referred to as the carbamoyl phosphate synthetic component) then catalyzes the phosphorylation of carbamate with the second ATP to form the end product carbamoyl phosphate. The reactive and unstable enzyme intermediates are sequentially channeled from one active site to the next through the interior of the protein over a distance of at least 96 A.</text>
</comment>
<keyword evidence="4 14" id="KW-0436">Ligase</keyword>
<dbReference type="Gene3D" id="1.10.1030.10">
    <property type="entry name" value="Carbamoyl-phosphate synthetase, large subunit oligomerisation domain"/>
    <property type="match status" value="1"/>
</dbReference>
<evidence type="ECO:0000256" key="8">
    <source>
        <dbReference type="ARBA" id="ARBA00022741"/>
    </source>
</evidence>
<comment type="cofactor">
    <cofactor evidence="14">
        <name>Mg(2+)</name>
        <dbReference type="ChEBI" id="CHEBI:18420"/>
    </cofactor>
    <cofactor evidence="14">
        <name>Mn(2+)</name>
        <dbReference type="ChEBI" id="CHEBI:29035"/>
    </cofactor>
    <text evidence="14">Binds 4 Mg(2+) or Mn(2+) ions per subunit.</text>
</comment>
<gene>
    <name evidence="14 17" type="primary">carB</name>
    <name evidence="17" type="ORF">OCV66_03300</name>
</gene>
<dbReference type="EC" id="6.3.5.5" evidence="14"/>
<feature type="region of interest" description="Allosteric domain" evidence="14">
    <location>
        <begin position="926"/>
        <end position="1061"/>
    </location>
</feature>
<feature type="binding site" evidence="14">
    <location>
        <position position="828"/>
    </location>
    <ligand>
        <name>Mg(2+)</name>
        <dbReference type="ChEBI" id="CHEBI:18420"/>
        <label>3</label>
    </ligand>
</feature>
<comment type="caution">
    <text evidence="14">Lacks conserved residue(s) required for the propagation of feature annotation.</text>
</comment>
<dbReference type="PANTHER" id="PTHR11405">
    <property type="entry name" value="CARBAMOYLTRANSFERASE FAMILY MEMBER"/>
    <property type="match status" value="1"/>
</dbReference>
<dbReference type="InterPro" id="IPR005479">
    <property type="entry name" value="CPAse_ATP-bd"/>
</dbReference>
<dbReference type="SUPFAM" id="SSF52440">
    <property type="entry name" value="PreATP-grasp domain"/>
    <property type="match status" value="2"/>
</dbReference>
<feature type="binding site" evidence="14">
    <location>
        <position position="175"/>
    </location>
    <ligand>
        <name>ATP</name>
        <dbReference type="ChEBI" id="CHEBI:30616"/>
        <label>1</label>
    </ligand>
</feature>
<feature type="binding site" evidence="14">
    <location>
        <position position="748"/>
    </location>
    <ligand>
        <name>ATP</name>
        <dbReference type="ChEBI" id="CHEBI:30616"/>
        <label>2</label>
    </ligand>
</feature>
<organism evidence="17 18">
    <name type="scientific">Agathobaculum ammoniilyticum</name>
    <dbReference type="NCBI Taxonomy" id="2981778"/>
    <lineage>
        <taxon>Bacteria</taxon>
        <taxon>Bacillati</taxon>
        <taxon>Bacillota</taxon>
        <taxon>Clostridia</taxon>
        <taxon>Eubacteriales</taxon>
        <taxon>Butyricicoccaceae</taxon>
        <taxon>Agathobaculum</taxon>
    </lineage>
</organism>
<dbReference type="SMART" id="SM01096">
    <property type="entry name" value="CPSase_L_D3"/>
    <property type="match status" value="1"/>
</dbReference>
<feature type="binding site" evidence="14">
    <location>
        <position position="208"/>
    </location>
    <ligand>
        <name>ATP</name>
        <dbReference type="ChEBI" id="CHEBI:30616"/>
        <label>1</label>
    </ligand>
</feature>
<evidence type="ECO:0000259" key="15">
    <source>
        <dbReference type="PROSITE" id="PS50975"/>
    </source>
</evidence>
<comment type="pathway">
    <text evidence="1 14">Amino-acid biosynthesis; L-arginine biosynthesis; carbamoyl phosphate from bicarbonate: step 1/1.</text>
</comment>
<dbReference type="PANTHER" id="PTHR11405:SF53">
    <property type="entry name" value="CARBAMOYL-PHOSPHATE SYNTHASE [AMMONIA], MITOCHONDRIAL"/>
    <property type="match status" value="1"/>
</dbReference>
<feature type="binding site" evidence="14">
    <location>
        <position position="828"/>
    </location>
    <ligand>
        <name>Mn(2+)</name>
        <dbReference type="ChEBI" id="CHEBI:29035"/>
        <label>4</label>
    </ligand>
</feature>
<dbReference type="InterPro" id="IPR033937">
    <property type="entry name" value="MGS_CPS_CarB"/>
</dbReference>
<comment type="pathway">
    <text evidence="14">Pyrimidine metabolism; UMP biosynthesis via de novo pathway; (S)-dihydroorotate from bicarbonate: step 1/3.</text>
</comment>
<evidence type="ECO:0000313" key="17">
    <source>
        <dbReference type="EMBL" id="MCU6788118.1"/>
    </source>
</evidence>
<reference evidence="17 18" key="1">
    <citation type="journal article" date="2021" name="ISME Commun">
        <title>Automated analysis of genomic sequences facilitates high-throughput and comprehensive description of bacteria.</title>
        <authorList>
            <person name="Hitch T.C.A."/>
        </authorList>
    </citation>
    <scope>NUCLEOTIDE SEQUENCE [LARGE SCALE GENOMIC DNA]</scope>
    <source>
        <strain evidence="17 18">Sanger_34</strain>
    </source>
</reference>
<feature type="binding site" evidence="14">
    <location>
        <position position="284"/>
    </location>
    <ligand>
        <name>Mn(2+)</name>
        <dbReference type="ChEBI" id="CHEBI:29035"/>
        <label>1</label>
    </ligand>
</feature>
<accession>A0ABT2U0G3</accession>
<feature type="binding site" evidence="14">
    <location>
        <position position="742"/>
    </location>
    <ligand>
        <name>ATP</name>
        <dbReference type="ChEBI" id="CHEBI:30616"/>
        <label>2</label>
    </ligand>
</feature>
<feature type="domain" description="ATP-grasp" evidence="15">
    <location>
        <begin position="667"/>
        <end position="857"/>
    </location>
</feature>
<dbReference type="NCBIfam" id="NF003671">
    <property type="entry name" value="PRK05294.1"/>
    <property type="match status" value="1"/>
</dbReference>
<dbReference type="Gene3D" id="3.30.1490.20">
    <property type="entry name" value="ATP-grasp fold, A domain"/>
    <property type="match status" value="1"/>
</dbReference>